<dbReference type="CDD" id="cd06261">
    <property type="entry name" value="TM_PBP2"/>
    <property type="match status" value="1"/>
</dbReference>
<dbReference type="Gene3D" id="1.10.3720.10">
    <property type="entry name" value="MetI-like"/>
    <property type="match status" value="1"/>
</dbReference>
<dbReference type="Pfam" id="PF12911">
    <property type="entry name" value="OppC_N"/>
    <property type="match status" value="1"/>
</dbReference>
<dbReference type="Proteomes" id="UP000782610">
    <property type="component" value="Unassembled WGS sequence"/>
</dbReference>
<keyword evidence="3" id="KW-1003">Cell membrane</keyword>
<dbReference type="SUPFAM" id="SSF161098">
    <property type="entry name" value="MetI-like"/>
    <property type="match status" value="1"/>
</dbReference>
<keyword evidence="2 7" id="KW-0813">Transport</keyword>
<dbReference type="Pfam" id="PF00528">
    <property type="entry name" value="BPD_transp_1"/>
    <property type="match status" value="1"/>
</dbReference>
<dbReference type="AlphaFoldDB" id="A0A933P0W6"/>
<evidence type="ECO:0000256" key="2">
    <source>
        <dbReference type="ARBA" id="ARBA00022448"/>
    </source>
</evidence>
<feature type="transmembrane region" description="Helical" evidence="7">
    <location>
        <begin position="149"/>
        <end position="172"/>
    </location>
</feature>
<keyword evidence="5 7" id="KW-1133">Transmembrane helix</keyword>
<sequence length="302" mass="32370">MGASAEGLDDGLSLRTEMRRARRRRLGQLALRLLNHRSFLIGFVILVFFALVAVFADLIAPYLPNKNNYRDVLTPPSAAFWFGTDAFGRDIASRVIHGTRVSLGIGFYVALLTGIFGTLLGTLACYVRWLDALVMRTLDGLMAFPGVLLAIALASALGPSAINSIIALTVAFMPRTARVVRAAVMVVQGTQYVEAAQAAGAGHGRIIFRYILANALSPVIVQLTYVFAVSVIAEAILSFLGVGPPPPAPSLGNIIADGRTYIQEAWWIAVFPGMAIALVVLGLNLIGDGLRDIIDPRQSSQH</sequence>
<feature type="transmembrane region" description="Helical" evidence="7">
    <location>
        <begin position="39"/>
        <end position="60"/>
    </location>
</feature>
<keyword evidence="6 7" id="KW-0472">Membrane</keyword>
<dbReference type="InterPro" id="IPR035906">
    <property type="entry name" value="MetI-like_sf"/>
</dbReference>
<proteinExistence type="inferred from homology"/>
<evidence type="ECO:0000256" key="7">
    <source>
        <dbReference type="RuleBase" id="RU363032"/>
    </source>
</evidence>
<dbReference type="GO" id="GO:0055085">
    <property type="term" value="P:transmembrane transport"/>
    <property type="evidence" value="ECO:0007669"/>
    <property type="project" value="InterPro"/>
</dbReference>
<feature type="transmembrane region" description="Helical" evidence="7">
    <location>
        <begin position="265"/>
        <end position="287"/>
    </location>
</feature>
<dbReference type="InterPro" id="IPR025966">
    <property type="entry name" value="OppC_N"/>
</dbReference>
<evidence type="ECO:0000256" key="4">
    <source>
        <dbReference type="ARBA" id="ARBA00022692"/>
    </source>
</evidence>
<dbReference type="EMBL" id="JACRAF010000069">
    <property type="protein sequence ID" value="MBI4924218.1"/>
    <property type="molecule type" value="Genomic_DNA"/>
</dbReference>
<dbReference type="InterPro" id="IPR050366">
    <property type="entry name" value="BP-dependent_transpt_permease"/>
</dbReference>
<evidence type="ECO:0000256" key="1">
    <source>
        <dbReference type="ARBA" id="ARBA00004651"/>
    </source>
</evidence>
<reference evidence="9" key="1">
    <citation type="submission" date="2020-07" db="EMBL/GenBank/DDBJ databases">
        <title>Huge and variable diversity of episymbiotic CPR bacteria and DPANN archaea in groundwater ecosystems.</title>
        <authorList>
            <person name="He C.Y."/>
            <person name="Keren R."/>
            <person name="Whittaker M."/>
            <person name="Farag I.F."/>
            <person name="Doudna J."/>
            <person name="Cate J.H.D."/>
            <person name="Banfield J.F."/>
        </authorList>
    </citation>
    <scope>NUCLEOTIDE SEQUENCE</scope>
    <source>
        <strain evidence="9">NC_groundwater_1586_Pr3_B-0.1um_66_15</strain>
    </source>
</reference>
<dbReference type="PROSITE" id="PS50928">
    <property type="entry name" value="ABC_TM1"/>
    <property type="match status" value="1"/>
</dbReference>
<feature type="transmembrane region" description="Helical" evidence="7">
    <location>
        <begin position="103"/>
        <end position="129"/>
    </location>
</feature>
<dbReference type="PANTHER" id="PTHR43386:SF25">
    <property type="entry name" value="PEPTIDE ABC TRANSPORTER PERMEASE PROTEIN"/>
    <property type="match status" value="1"/>
</dbReference>
<comment type="caution">
    <text evidence="9">The sequence shown here is derived from an EMBL/GenBank/DDBJ whole genome shotgun (WGS) entry which is preliminary data.</text>
</comment>
<evidence type="ECO:0000256" key="6">
    <source>
        <dbReference type="ARBA" id="ARBA00023136"/>
    </source>
</evidence>
<protein>
    <submittedName>
        <fullName evidence="9">ABC transporter permease</fullName>
    </submittedName>
</protein>
<dbReference type="InterPro" id="IPR000515">
    <property type="entry name" value="MetI-like"/>
</dbReference>
<name>A0A933P0W6_9HYPH</name>
<dbReference type="PANTHER" id="PTHR43386">
    <property type="entry name" value="OLIGOPEPTIDE TRANSPORT SYSTEM PERMEASE PROTEIN APPC"/>
    <property type="match status" value="1"/>
</dbReference>
<comment type="similarity">
    <text evidence="7">Belongs to the binding-protein-dependent transport system permease family.</text>
</comment>
<evidence type="ECO:0000256" key="3">
    <source>
        <dbReference type="ARBA" id="ARBA00022475"/>
    </source>
</evidence>
<keyword evidence="4 7" id="KW-0812">Transmembrane</keyword>
<accession>A0A933P0W6</accession>
<evidence type="ECO:0000313" key="9">
    <source>
        <dbReference type="EMBL" id="MBI4924218.1"/>
    </source>
</evidence>
<organism evidence="9 10">
    <name type="scientific">Devosia nanyangense</name>
    <dbReference type="NCBI Taxonomy" id="1228055"/>
    <lineage>
        <taxon>Bacteria</taxon>
        <taxon>Pseudomonadati</taxon>
        <taxon>Pseudomonadota</taxon>
        <taxon>Alphaproteobacteria</taxon>
        <taxon>Hyphomicrobiales</taxon>
        <taxon>Devosiaceae</taxon>
        <taxon>Devosia</taxon>
    </lineage>
</organism>
<dbReference type="GO" id="GO:0005886">
    <property type="term" value="C:plasma membrane"/>
    <property type="evidence" value="ECO:0007669"/>
    <property type="project" value="UniProtKB-SubCell"/>
</dbReference>
<evidence type="ECO:0000313" key="10">
    <source>
        <dbReference type="Proteomes" id="UP000782610"/>
    </source>
</evidence>
<feature type="domain" description="ABC transmembrane type-1" evidence="8">
    <location>
        <begin position="103"/>
        <end position="287"/>
    </location>
</feature>
<evidence type="ECO:0000259" key="8">
    <source>
        <dbReference type="PROSITE" id="PS50928"/>
    </source>
</evidence>
<evidence type="ECO:0000256" key="5">
    <source>
        <dbReference type="ARBA" id="ARBA00022989"/>
    </source>
</evidence>
<feature type="transmembrane region" description="Helical" evidence="7">
    <location>
        <begin position="219"/>
        <end position="242"/>
    </location>
</feature>
<comment type="subcellular location">
    <subcellularLocation>
        <location evidence="1 7">Cell membrane</location>
        <topology evidence="1 7">Multi-pass membrane protein</topology>
    </subcellularLocation>
</comment>
<gene>
    <name evidence="9" type="ORF">HY834_20980</name>
</gene>